<dbReference type="SMART" id="SM00079">
    <property type="entry name" value="PBPe"/>
    <property type="match status" value="3"/>
</dbReference>
<feature type="transmembrane region" description="Helical" evidence="15">
    <location>
        <begin position="638"/>
        <end position="660"/>
    </location>
</feature>
<dbReference type="InterPro" id="IPR028082">
    <property type="entry name" value="Peripla_BP_I"/>
</dbReference>
<keyword evidence="18" id="KW-1185">Reference proteome</keyword>
<dbReference type="Gene3D" id="3.40.50.2300">
    <property type="match status" value="7"/>
</dbReference>
<reference evidence="17" key="2">
    <citation type="submission" date="2020-08" db="EMBL/GenBank/DDBJ databases">
        <title>Plant Genome Project.</title>
        <authorList>
            <person name="Zhang R.-G."/>
        </authorList>
    </citation>
    <scope>NUCLEOTIDE SEQUENCE</scope>
    <source>
        <strain evidence="17">Huo1</strain>
        <tissue evidence="17">Leaf</tissue>
    </source>
</reference>
<dbReference type="Gene3D" id="3.40.190.10">
    <property type="entry name" value="Periplasmic binding protein-like II"/>
    <property type="match status" value="4"/>
</dbReference>
<keyword evidence="8" id="KW-0406">Ion transport</keyword>
<gene>
    <name evidence="17" type="ORF">SASPL_139336</name>
</gene>
<comment type="subcellular location">
    <subcellularLocation>
        <location evidence="1">Membrane</location>
        <topology evidence="1">Multi-pass membrane protein</topology>
    </subcellularLocation>
</comment>
<evidence type="ECO:0000256" key="4">
    <source>
        <dbReference type="ARBA" id="ARBA00022448"/>
    </source>
</evidence>
<dbReference type="PANTHER" id="PTHR34836">
    <property type="entry name" value="OS06G0188250 PROTEIN"/>
    <property type="match status" value="1"/>
</dbReference>
<dbReference type="GO" id="GO:0015276">
    <property type="term" value="F:ligand-gated monoatomic ion channel activity"/>
    <property type="evidence" value="ECO:0007669"/>
    <property type="project" value="InterPro"/>
</dbReference>
<dbReference type="Pfam" id="PF01094">
    <property type="entry name" value="ANF_receptor"/>
    <property type="match status" value="3"/>
</dbReference>
<dbReference type="Gene3D" id="1.10.287.70">
    <property type="match status" value="3"/>
</dbReference>
<feature type="transmembrane region" description="Helical" evidence="15">
    <location>
        <begin position="1647"/>
        <end position="1665"/>
    </location>
</feature>
<dbReference type="SUPFAM" id="SSF53822">
    <property type="entry name" value="Periplasmic binding protein-like I"/>
    <property type="match status" value="3"/>
</dbReference>
<keyword evidence="9 15" id="KW-0472">Membrane</keyword>
<evidence type="ECO:0000256" key="9">
    <source>
        <dbReference type="ARBA" id="ARBA00023136"/>
    </source>
</evidence>
<keyword evidence="11" id="KW-0325">Glycoprotein</keyword>
<dbReference type="Pfam" id="PF10613">
    <property type="entry name" value="Lig_chan-Glu_bd"/>
    <property type="match status" value="2"/>
</dbReference>
<dbReference type="InterPro" id="IPR001320">
    <property type="entry name" value="Iontro_rcpt_C"/>
</dbReference>
<evidence type="ECO:0000256" key="11">
    <source>
        <dbReference type="ARBA" id="ARBA00023180"/>
    </source>
</evidence>
<dbReference type="FunFam" id="3.40.50.2300:FF:000188">
    <property type="entry name" value="Glutamate receptor"/>
    <property type="match status" value="3"/>
</dbReference>
<feature type="transmembrane region" description="Helical" evidence="15">
    <location>
        <begin position="2517"/>
        <end position="2539"/>
    </location>
</feature>
<dbReference type="FunFam" id="1.10.287.70:FF:000037">
    <property type="entry name" value="Glutamate receptor"/>
    <property type="match status" value="1"/>
</dbReference>
<evidence type="ECO:0000256" key="2">
    <source>
        <dbReference type="ARBA" id="ARBA00008685"/>
    </source>
</evidence>
<feature type="transmembrane region" description="Helical" evidence="15">
    <location>
        <begin position="702"/>
        <end position="720"/>
    </location>
</feature>
<proteinExistence type="inferred from homology"/>
<evidence type="ECO:0000256" key="13">
    <source>
        <dbReference type="ARBA" id="ARBA00023303"/>
    </source>
</evidence>
<feature type="transmembrane region" description="Helical" evidence="15">
    <location>
        <begin position="1834"/>
        <end position="1855"/>
    </location>
</feature>
<evidence type="ECO:0000259" key="16">
    <source>
        <dbReference type="SMART" id="SM00079"/>
    </source>
</evidence>
<evidence type="ECO:0000256" key="12">
    <source>
        <dbReference type="ARBA" id="ARBA00023286"/>
    </source>
</evidence>
<protein>
    <recommendedName>
        <fullName evidence="16">Ionotropic glutamate receptor C-terminal domain-containing protein</fullName>
    </recommendedName>
</protein>
<comment type="caution">
    <text evidence="17">The sequence shown here is derived from an EMBL/GenBank/DDBJ whole genome shotgun (WGS) entry which is preliminary data.</text>
</comment>
<dbReference type="InterPro" id="IPR019594">
    <property type="entry name" value="Glu/Gly-bd"/>
</dbReference>
<dbReference type="GO" id="GO:0016020">
    <property type="term" value="C:membrane"/>
    <property type="evidence" value="ECO:0007669"/>
    <property type="project" value="UniProtKB-SubCell"/>
</dbReference>
<evidence type="ECO:0000256" key="3">
    <source>
        <dbReference type="ARBA" id="ARBA00011095"/>
    </source>
</evidence>
<dbReference type="CDD" id="cd13686">
    <property type="entry name" value="GluR_Plant"/>
    <property type="match status" value="3"/>
</dbReference>
<evidence type="ECO:0000313" key="18">
    <source>
        <dbReference type="Proteomes" id="UP000298416"/>
    </source>
</evidence>
<evidence type="ECO:0000256" key="1">
    <source>
        <dbReference type="ARBA" id="ARBA00004141"/>
    </source>
</evidence>
<dbReference type="CDD" id="cd19990">
    <property type="entry name" value="PBP1_GABAb_receptor_plant"/>
    <property type="match status" value="3"/>
</dbReference>
<feature type="transmembrane region" description="Helical" evidence="15">
    <location>
        <begin position="2792"/>
        <end position="2813"/>
    </location>
</feature>
<evidence type="ECO:0000256" key="6">
    <source>
        <dbReference type="ARBA" id="ARBA00022729"/>
    </source>
</evidence>
<dbReference type="InterPro" id="IPR015683">
    <property type="entry name" value="Ionotropic_Glu_rcpt"/>
</dbReference>
<evidence type="ECO:0000313" key="17">
    <source>
        <dbReference type="EMBL" id="KAG6397886.1"/>
    </source>
</evidence>
<sequence>MVMEYGLELTEAIIVESGNGRNLLTWVSYFLQKAAYTNTLSINWLSLHIYLTCLSCLSLDAFAMQNPYFFCLHMLLFMCFCVDPLTGFNETAVKANVGVVLDLDTDVGKICKTCISMAIEDFYSNRNYSTMIEPHFRDSRSDVVAAASAAIDLLKNNQVMAIIGPQRSVQADFVIDIGDKVKVPIISPATSPSISPKESSYFIRSAWCSSSQVEAIAAIVKKFGWKEIVFVYEDTNYGSGLVPYITVDLLKSNALVSHQTVISSDATEDRIRQELYKLTKIRARVYVVHMVPDLASRFFKVAREAGMMGKGYVWLIADVLTSLLDSMDPQTMEAMQGVLGVKAYVPESVKLRDFEKRWRKRFRKENPEMDRTELNVIGLWAYDSITVLAEAIERAGVTSPQFNRSIAGGNLTDLEAMGTSLSGPSLIGWIRNHTSKGLSGDFNISNGQLQPSAFEIVNVNGRKEIPVGFWSEQCGISREFMPDDHQDDCSNEKENLDPIVWPGKESIVPKGWEIPLNGQELKVGVPEKKGFNEFVKVETNEETGDVQPTGLSIDVFENVWNHGPVRYISINTEGGGYDELVQKLVEGEFDAVVGDITVTANRSLSADFTFPYTESGVGIVVPIKPYERKNAWIFMKPLTTGLWITIGAFFVYTGFVIWVLEHRVNKAFRGPPKQQVGMIFWFSFSTLVFAHREKVRSNLTRFVVIVWVFVVLVLTSSYTANLTSMLTVDQLQPKINDIDDLIKNGEYVGYQTGSFVHEFLTKNHILVSGRLKNYSTLDQFHDALSNGSAMGGISAIIDELPYIRLLLSKHCDKYTMIGPIYPTSGLAFAFPKGSPLVYDVSHKILNLKEDRELMVRITKKWLGDAKECPNADGALSKSQSLNIDSFQGLFVIAGVSSTLALAIFISRFLYENQYVLASTASRKEKLLGLARIFTREKDVSSSSKETQSPDRGVGVSAAASPAMSIPCDQDQGMFSQDEGFSTTPQLFWLHMLLFMCLCIDPLSGFNATAAKANVGIILDFDGTVGKICKTCISMAIEDFYSNRDYNTMIEPHFRDSRSDVVTAASAAIDLLKNNQVMAIIGPQRSIQADFVIDIGDKVEVPIISTATSPSVSLKDSSYFIRSAWCSASQVKPIAAIVKKFGWREIVFVYEDSTYGSGLVPYLTVDLLKSNAVVSQQSVISSDATEDGIRQELGKLMKMRTRVFVVHMLPGLASRFFKVAKEAGMMGKGCAWLIVDVLTSLLDSMDPQTMDAMQGVIGVKAFVPKSGQLIKFEKRWRKRFHMENPEMDRTELNIFGLWSYDSITVLAEAIERAGVTSPQFNRSVDGANLTDLGAIGTSLAGPPLVGWIRNHTSRGLSGVFNISNGQLQPSAFRIVNVNGGKEISIGFWSEQCGISRELKPYDNRDDCSNGKENLDPIVWPGKENIVPKGWELLVNGEKFRVGVPEKIGFNEFLKVEKNEKTGVVQATGFCIDVFEKVWENIPYSVPIEYVPLGREYRSYDEIMQKLDEKDLNAFVGDVTVTANRSQYADFTFPYSESGIAIIVPIKPNGRKNAWIFMKPLTTGLWLTVGAFFVYTGFVIWVLEHRINKAFRGPPNQQVGMIFWFSFSTLVFAQSKSRILCTSHFLLYEAQLVAHILTGEKVRSNLTRFVVIVWVFVVLVLTSSYTANLTSMLTVDQLQPEINSVNDLIKNGEFVGHQIGSFVSEFLTNNGIVESASLKSYSNVDQFHEALSKGSRNGGVGAIIDELPYIRLLLSKHCDKYTMIGPMYPISGFGFAFPKGSPLVFDVSHEILRLKEDKDLMVRITKKWLGDEKDCPNANGALRSSQRLNLDSFKGLFVIAGVSSTLALAIFLSRFLYENRYLLESTASTKEKLLRLARIFSREKDESLSSKETQNCDCEVGVSVAASPAMSIPSLSQSQTHCFFIISFLNKYSLVSVAFAMQNPHLFWLHMLLFMCLCIDPLSGFNATAAKANVGIILDLDGTMGKICKTCISMAIEDFYSNRDYNTMIEPHFRDSRSDVVTAASAAIDLLKNTQVMAIIGPQRSIQADFVIDIGDKVEVPIISTATSPSVSLKNTSYFIRSAWSSSSQVKPIAAIVKKFGWREVVFVYEDSTYGSGLVPYLTVDLLKSNAVISQQSVISSDATENQIRQELGKLMKMRTRVFVVHMLPGLASRFFKVAKEAGMMGKGYAWLIADVLTSLLDSMNPQTMEAMQGVIGVKAYVPKSVELINFEKRWRKRFHMENPEMDRTELNIFGLWSYDSIAVLAEAIERAGVTSPQFNRSVDGANLTDLGAIGTSLAGPPLVGWIRNHTSRGLSGVFNISNGQLQPSAFWIVNVNGGKEISIGFWSEQCGISRELKPYDHRDDCLTGKENLDPIVWPGKENIVPKGWEFPVNGEKFRVGVTAKNGFNEFLKVENNEETGVVQATGFCIDVFEKVWENIPYSVPIEYVALGREYRSNDEIMQKLDEKDLDAFVADITVTASRSKYIDFTFPYSESGVGIVVPIKPNGRKNAWIFMKPLTTGLWLTVGAFFVYTGFVIWVLEHRVNKAFRGPPNQQVGMIFWFSFSTFVFAQSKSRILCTSHFLLYEAQLVAHILTGEKVRSNLTRFVVIVWVFVVLVLTSSYTANLTSMLTVDQLQPKISNVNDLIKNGEFVGHQIGSFVSEFLTNNGIVESASLKSYSNVDQFHEALSKGSRNGGVGAIIDELPYIRLLLSKHCDKYTMIGPIYPTSAFGFAFPKGSPLVFDVSREILRLKEDTDLMVRITEKWLGDEKDCPNANGALSKSQRLNLDSFKGLFVIAGVSSTLSLAIFLSRFLYENRYLLESTASTKEKLLGLARIFSREKDESLSSKETRSPDREVGVSAAASPAMSIPCEKYQEGMFSQDEGFLNLNSRNLC</sequence>
<dbReference type="Pfam" id="PF00060">
    <property type="entry name" value="Lig_chan"/>
    <property type="match status" value="5"/>
</dbReference>
<keyword evidence="13" id="KW-0407">Ion channel</keyword>
<keyword evidence="6" id="KW-0732">Signal</keyword>
<comment type="similarity">
    <text evidence="2">Belongs to the glutamate-gated ion channel (TC 1.A.10.1) family.</text>
</comment>
<dbReference type="FunFam" id="3.40.190.10:FF:000217">
    <property type="entry name" value="Glutamate receptor"/>
    <property type="match status" value="3"/>
</dbReference>
<dbReference type="Proteomes" id="UP000298416">
    <property type="component" value="Unassembled WGS sequence"/>
</dbReference>
<accession>A0A8X8ZAK4</accession>
<feature type="transmembrane region" description="Helical" evidence="15">
    <location>
        <begin position="2605"/>
        <end position="2623"/>
    </location>
</feature>
<evidence type="ECO:0000256" key="15">
    <source>
        <dbReference type="SAM" id="Phobius"/>
    </source>
</evidence>
<comment type="subunit">
    <text evidence="3">May form heteromers.</text>
</comment>
<organism evidence="17">
    <name type="scientific">Salvia splendens</name>
    <name type="common">Scarlet sage</name>
    <dbReference type="NCBI Taxonomy" id="180675"/>
    <lineage>
        <taxon>Eukaryota</taxon>
        <taxon>Viridiplantae</taxon>
        <taxon>Streptophyta</taxon>
        <taxon>Embryophyta</taxon>
        <taxon>Tracheophyta</taxon>
        <taxon>Spermatophyta</taxon>
        <taxon>Magnoliopsida</taxon>
        <taxon>eudicotyledons</taxon>
        <taxon>Gunneridae</taxon>
        <taxon>Pentapetalae</taxon>
        <taxon>asterids</taxon>
        <taxon>lamiids</taxon>
        <taxon>Lamiales</taxon>
        <taxon>Lamiaceae</taxon>
        <taxon>Nepetoideae</taxon>
        <taxon>Mentheae</taxon>
        <taxon>Salviinae</taxon>
        <taxon>Salvia</taxon>
        <taxon>Salvia subgen. Calosphace</taxon>
        <taxon>core Calosphace</taxon>
    </lineage>
</organism>
<keyword evidence="10" id="KW-0675">Receptor</keyword>
<evidence type="ECO:0000256" key="7">
    <source>
        <dbReference type="ARBA" id="ARBA00022989"/>
    </source>
</evidence>
<feature type="domain" description="Ionotropic glutamate receptor C-terminal" evidence="16">
    <location>
        <begin position="2397"/>
        <end position="2767"/>
    </location>
</feature>
<feature type="transmembrane region" description="Helical" evidence="15">
    <location>
        <begin position="1559"/>
        <end position="1581"/>
    </location>
</feature>
<keyword evidence="12" id="KW-1071">Ligand-gated ion channel</keyword>
<feature type="transmembrane region" description="Helical" evidence="15">
    <location>
        <begin position="1945"/>
        <end position="1963"/>
    </location>
</feature>
<keyword evidence="5 15" id="KW-0812">Transmembrane</keyword>
<dbReference type="InterPro" id="IPR044440">
    <property type="entry name" value="GABAb_receptor_plant_PBP1"/>
</dbReference>
<feature type="domain" description="Ionotropic glutamate receptor C-terminal" evidence="16">
    <location>
        <begin position="1439"/>
        <end position="1809"/>
    </location>
</feature>
<dbReference type="SUPFAM" id="SSF53850">
    <property type="entry name" value="Periplasmic binding protein-like II"/>
    <property type="match status" value="3"/>
</dbReference>
<evidence type="ECO:0000256" key="14">
    <source>
        <dbReference type="ARBA" id="ARBA00049638"/>
    </source>
</evidence>
<comment type="function">
    <text evidence="14">Glutamate-gated receptor that probably acts as a non-selective cation channel. May be involved in light-signal transduction and calcium homeostasis via the regulation of calcium influx into cells.</text>
</comment>
<evidence type="ECO:0000256" key="8">
    <source>
        <dbReference type="ARBA" id="ARBA00023065"/>
    </source>
</evidence>
<keyword evidence="4" id="KW-0813">Transport</keyword>
<dbReference type="FunFam" id="3.40.190.10:FF:000054">
    <property type="entry name" value="Glutamate receptor"/>
    <property type="match status" value="2"/>
</dbReference>
<evidence type="ECO:0000256" key="10">
    <source>
        <dbReference type="ARBA" id="ARBA00023170"/>
    </source>
</evidence>
<dbReference type="PANTHER" id="PTHR34836:SF1">
    <property type="entry name" value="OS09G0428600 PROTEIN"/>
    <property type="match status" value="1"/>
</dbReference>
<dbReference type="EMBL" id="PNBA02000015">
    <property type="protein sequence ID" value="KAG6397886.1"/>
    <property type="molecule type" value="Genomic_DNA"/>
</dbReference>
<reference evidence="17" key="1">
    <citation type="submission" date="2018-01" db="EMBL/GenBank/DDBJ databases">
        <authorList>
            <person name="Mao J.F."/>
        </authorList>
    </citation>
    <scope>NUCLEOTIDE SEQUENCE</scope>
    <source>
        <strain evidence="17">Huo1</strain>
        <tissue evidence="17">Leaf</tissue>
    </source>
</reference>
<evidence type="ECO:0000256" key="5">
    <source>
        <dbReference type="ARBA" id="ARBA00022692"/>
    </source>
</evidence>
<feature type="domain" description="Ionotropic glutamate receptor C-terminal" evidence="16">
    <location>
        <begin position="520"/>
        <end position="864"/>
    </location>
</feature>
<name>A0A8X8ZAK4_SALSN</name>
<keyword evidence="7 15" id="KW-1133">Transmembrane helix</keyword>
<dbReference type="InterPro" id="IPR001828">
    <property type="entry name" value="ANF_lig-bd_rcpt"/>
</dbReference>